<dbReference type="RefSeq" id="WP_113053393.1">
    <property type="nucleotide sequence ID" value="NZ_QEVW01000007.1"/>
</dbReference>
<evidence type="ECO:0008006" key="3">
    <source>
        <dbReference type="Google" id="ProtNLM"/>
    </source>
</evidence>
<name>A0A329QTZ9_9BACL</name>
<organism evidence="1 2">
    <name type="scientific">Paenibacillus taichungensis</name>
    <dbReference type="NCBI Taxonomy" id="484184"/>
    <lineage>
        <taxon>Bacteria</taxon>
        <taxon>Bacillati</taxon>
        <taxon>Bacillota</taxon>
        <taxon>Bacilli</taxon>
        <taxon>Bacillales</taxon>
        <taxon>Paenibacillaceae</taxon>
        <taxon>Paenibacillus</taxon>
    </lineage>
</organism>
<dbReference type="EMBL" id="QEVW01000007">
    <property type="protein sequence ID" value="RAW15521.1"/>
    <property type="molecule type" value="Genomic_DNA"/>
</dbReference>
<protein>
    <recommendedName>
        <fullName evidence="3">CD-NTase associated protein 4-like DNA endonuclease domain-containing protein</fullName>
    </recommendedName>
</protein>
<evidence type="ECO:0000313" key="1">
    <source>
        <dbReference type="EMBL" id="RAW15521.1"/>
    </source>
</evidence>
<comment type="caution">
    <text evidence="1">The sequence shown here is derived from an EMBL/GenBank/DDBJ whole genome shotgun (WGS) entry which is preliminary data.</text>
</comment>
<evidence type="ECO:0000313" key="2">
    <source>
        <dbReference type="Proteomes" id="UP000250642"/>
    </source>
</evidence>
<reference evidence="1 2" key="1">
    <citation type="submission" date="2018-04" db="EMBL/GenBank/DDBJ databases">
        <title>Paenibacillus taichungensis Genome sequencing and assembly.</title>
        <authorList>
            <person name="Xu J."/>
            <person name="Rensing C."/>
            <person name="Mazhar H.S."/>
        </authorList>
    </citation>
    <scope>NUCLEOTIDE SEQUENCE [LARGE SCALE GENOMIC DNA]</scope>
    <source>
        <strain evidence="1 2">NC1</strain>
    </source>
</reference>
<dbReference type="Proteomes" id="UP000250642">
    <property type="component" value="Unassembled WGS sequence"/>
</dbReference>
<accession>A0A329QTZ9</accession>
<dbReference type="AlphaFoldDB" id="A0A329QTZ9"/>
<sequence length="423" mass="49913">MADSSNFQDRTSADKTSIGFDYQFFYFIDLLLNMKIDQKIGYEVKDDIHIELDSKNHILMQTKHTLKTNAQGQTVNLTERDGDLWKTIHNWIKVINDKDEKREFISEQIQFMNQTKFVLISNKASSTNNQLLKKIDAVQKDTLSILNFQSYLSKLISETSTKKADGTGNKLKNYMRELVSQNDEWLKKFLSKIEFQLNQDDLIQKIKNTIRVKLFEVDEYRINNALDCIFSNLSIWKYENVKKGEKIYIDYEEVETKLHKCFLVARNNKLPKRKFQFDLPNDLESQIFIKQLVDINDIDPLDFVQMAEYTTYKLNILKHLESWKQAGYITEDELDDFNEECVAIWKNLHRAAHRTSRGLIRDNEPIPELIKMNALNCLDNIRDQSVKIDDEELNIKMSNGQFYHLSDNPSIGWLLDWEVKYKI</sequence>
<gene>
    <name evidence="1" type="ORF">DC345_12570</name>
</gene>
<proteinExistence type="predicted"/>